<accession>A0A9X0W9J1</accession>
<dbReference type="SUPFAM" id="SSF52172">
    <property type="entry name" value="CheY-like"/>
    <property type="match status" value="1"/>
</dbReference>
<dbReference type="PROSITE" id="PS50110">
    <property type="entry name" value="RESPONSE_REGULATORY"/>
    <property type="match status" value="1"/>
</dbReference>
<dbReference type="GO" id="GO:0000160">
    <property type="term" value="P:phosphorelay signal transduction system"/>
    <property type="evidence" value="ECO:0007669"/>
    <property type="project" value="InterPro"/>
</dbReference>
<name>A0A9X0W9J1_9GAMM</name>
<dbReference type="InterPro" id="IPR050595">
    <property type="entry name" value="Bact_response_regulator"/>
</dbReference>
<feature type="modified residue" description="4-aspartylphosphate" evidence="2">
    <location>
        <position position="52"/>
    </location>
</feature>
<dbReference type="PANTHER" id="PTHR44591:SF23">
    <property type="entry name" value="CHEY SUBFAMILY"/>
    <property type="match status" value="1"/>
</dbReference>
<evidence type="ECO:0000256" key="1">
    <source>
        <dbReference type="ARBA" id="ARBA00022553"/>
    </source>
</evidence>
<keyword evidence="1 2" id="KW-0597">Phosphoprotein</keyword>
<dbReference type="InterPro" id="IPR011006">
    <property type="entry name" value="CheY-like_superfamily"/>
</dbReference>
<dbReference type="SMART" id="SM00448">
    <property type="entry name" value="REC"/>
    <property type="match status" value="1"/>
</dbReference>
<dbReference type="RefSeq" id="WP_200244945.1">
    <property type="nucleotide sequence ID" value="NZ_NRRY01000022.1"/>
</dbReference>
<gene>
    <name evidence="4" type="ORF">CKO42_13815</name>
</gene>
<dbReference type="CDD" id="cd17546">
    <property type="entry name" value="REC_hyHK_CKI1_RcsC-like"/>
    <property type="match status" value="1"/>
</dbReference>
<evidence type="ECO:0000313" key="5">
    <source>
        <dbReference type="Proteomes" id="UP001138768"/>
    </source>
</evidence>
<keyword evidence="5" id="KW-1185">Reference proteome</keyword>
<feature type="domain" description="Response regulatory" evidence="3">
    <location>
        <begin position="3"/>
        <end position="121"/>
    </location>
</feature>
<dbReference type="Pfam" id="PF00072">
    <property type="entry name" value="Response_reg"/>
    <property type="match status" value="1"/>
</dbReference>
<dbReference type="AlphaFoldDB" id="A0A9X0W9J1"/>
<dbReference type="EMBL" id="NRRY01000022">
    <property type="protein sequence ID" value="MBK1619493.1"/>
    <property type="molecule type" value="Genomic_DNA"/>
</dbReference>
<comment type="caution">
    <text evidence="4">The sequence shown here is derived from an EMBL/GenBank/DDBJ whole genome shotgun (WGS) entry which is preliminary data.</text>
</comment>
<organism evidence="4 5">
    <name type="scientific">Lamprobacter modestohalophilus</name>
    <dbReference type="NCBI Taxonomy" id="1064514"/>
    <lineage>
        <taxon>Bacteria</taxon>
        <taxon>Pseudomonadati</taxon>
        <taxon>Pseudomonadota</taxon>
        <taxon>Gammaproteobacteria</taxon>
        <taxon>Chromatiales</taxon>
        <taxon>Chromatiaceae</taxon>
        <taxon>Lamprobacter</taxon>
    </lineage>
</organism>
<dbReference type="Gene3D" id="3.40.50.2300">
    <property type="match status" value="1"/>
</dbReference>
<dbReference type="PANTHER" id="PTHR44591">
    <property type="entry name" value="STRESS RESPONSE REGULATOR PROTEIN 1"/>
    <property type="match status" value="1"/>
</dbReference>
<proteinExistence type="predicted"/>
<evidence type="ECO:0000259" key="3">
    <source>
        <dbReference type="PROSITE" id="PS50110"/>
    </source>
</evidence>
<evidence type="ECO:0000313" key="4">
    <source>
        <dbReference type="EMBL" id="MBK1619493.1"/>
    </source>
</evidence>
<evidence type="ECO:0000256" key="2">
    <source>
        <dbReference type="PROSITE-ProRule" id="PRU00169"/>
    </source>
</evidence>
<dbReference type="InterPro" id="IPR001789">
    <property type="entry name" value="Sig_transdc_resp-reg_receiver"/>
</dbReference>
<dbReference type="Proteomes" id="UP001138768">
    <property type="component" value="Unassembled WGS sequence"/>
</dbReference>
<protein>
    <submittedName>
        <fullName evidence="4">Response regulator</fullName>
    </submittedName>
</protein>
<sequence>MTTILIVDDDELFRTMLEAMLRKEGHQVLSAVNGSEALALLESQSPDLIMTDILMPDGDGIELITALNQQQRDIPIVAMSGGRRTISLEFNLESAALMGVKATLPKPFTRDSLRQVLADALQG</sequence>
<reference evidence="4 5" key="1">
    <citation type="journal article" date="2020" name="Microorganisms">
        <title>Osmotic Adaptation and Compatible Solute Biosynthesis of Phototrophic Bacteria as Revealed from Genome Analyses.</title>
        <authorList>
            <person name="Imhoff J.F."/>
            <person name="Rahn T."/>
            <person name="Kunzel S."/>
            <person name="Keller A."/>
            <person name="Neulinger S.C."/>
        </authorList>
    </citation>
    <scope>NUCLEOTIDE SEQUENCE [LARGE SCALE GENOMIC DNA]</scope>
    <source>
        <strain evidence="4 5">DSM 25653</strain>
    </source>
</reference>